<evidence type="ECO:0000256" key="6">
    <source>
        <dbReference type="ARBA" id="ARBA00023136"/>
    </source>
</evidence>
<evidence type="ECO:0000259" key="9">
    <source>
        <dbReference type="Pfam" id="PF00909"/>
    </source>
</evidence>
<proteinExistence type="inferred from homology"/>
<organism evidence="10 11">
    <name type="scientific">Amphimedon queenslandica</name>
    <name type="common">Sponge</name>
    <dbReference type="NCBI Taxonomy" id="400682"/>
    <lineage>
        <taxon>Eukaryota</taxon>
        <taxon>Metazoa</taxon>
        <taxon>Porifera</taxon>
        <taxon>Demospongiae</taxon>
        <taxon>Heteroscleromorpha</taxon>
        <taxon>Haplosclerida</taxon>
        <taxon>Niphatidae</taxon>
        <taxon>Amphimedon</taxon>
    </lineage>
</organism>
<reference evidence="10" key="2">
    <citation type="submission" date="2024-06" db="UniProtKB">
        <authorList>
            <consortium name="EnsemblMetazoa"/>
        </authorList>
    </citation>
    <scope>IDENTIFICATION</scope>
</reference>
<dbReference type="PANTHER" id="PTHR11730:SF6">
    <property type="entry name" value="AMMONIUM TRANSPORTER"/>
    <property type="match status" value="1"/>
</dbReference>
<evidence type="ECO:0000256" key="2">
    <source>
        <dbReference type="ARBA" id="ARBA00005887"/>
    </source>
</evidence>
<dbReference type="SUPFAM" id="SSF111352">
    <property type="entry name" value="Ammonium transporter"/>
    <property type="match status" value="1"/>
</dbReference>
<accession>A0AAN0IP35</accession>
<evidence type="ECO:0000256" key="8">
    <source>
        <dbReference type="SAM" id="Phobius"/>
    </source>
</evidence>
<protein>
    <recommendedName>
        <fullName evidence="9">Ammonium transporter AmtB-like domain-containing protein</fullName>
    </recommendedName>
</protein>
<dbReference type="AlphaFoldDB" id="A0AAN0IP35"/>
<evidence type="ECO:0000313" key="11">
    <source>
        <dbReference type="Proteomes" id="UP000007879"/>
    </source>
</evidence>
<keyword evidence="11" id="KW-1185">Reference proteome</keyword>
<reference evidence="11" key="1">
    <citation type="journal article" date="2010" name="Nature">
        <title>The Amphimedon queenslandica genome and the evolution of animal complexity.</title>
        <authorList>
            <person name="Srivastava M."/>
            <person name="Simakov O."/>
            <person name="Chapman J."/>
            <person name="Fahey B."/>
            <person name="Gauthier M.E."/>
            <person name="Mitros T."/>
            <person name="Richards G.S."/>
            <person name="Conaco C."/>
            <person name="Dacre M."/>
            <person name="Hellsten U."/>
            <person name="Larroux C."/>
            <person name="Putnam N.H."/>
            <person name="Stanke M."/>
            <person name="Adamska M."/>
            <person name="Darling A."/>
            <person name="Degnan S.M."/>
            <person name="Oakley T.H."/>
            <person name="Plachetzki D.C."/>
            <person name="Zhai Y."/>
            <person name="Adamski M."/>
            <person name="Calcino A."/>
            <person name="Cummins S.F."/>
            <person name="Goodstein D.M."/>
            <person name="Harris C."/>
            <person name="Jackson D.J."/>
            <person name="Leys S.P."/>
            <person name="Shu S."/>
            <person name="Woodcroft B.J."/>
            <person name="Vervoort M."/>
            <person name="Kosik K.S."/>
            <person name="Manning G."/>
            <person name="Degnan B.M."/>
            <person name="Rokhsar D.S."/>
        </authorList>
    </citation>
    <scope>NUCLEOTIDE SEQUENCE [LARGE SCALE GENOMIC DNA]</scope>
</reference>
<feature type="transmembrane region" description="Helical" evidence="8">
    <location>
        <begin position="282"/>
        <end position="308"/>
    </location>
</feature>
<dbReference type="InterPro" id="IPR024041">
    <property type="entry name" value="NH4_transpt_AmtB-like_dom"/>
</dbReference>
<evidence type="ECO:0000256" key="1">
    <source>
        <dbReference type="ARBA" id="ARBA00004141"/>
    </source>
</evidence>
<comment type="subcellular location">
    <subcellularLocation>
        <location evidence="1">Membrane</location>
        <topology evidence="1">Multi-pass membrane protein</topology>
    </subcellularLocation>
</comment>
<keyword evidence="5 8" id="KW-1133">Transmembrane helix</keyword>
<dbReference type="RefSeq" id="XP_011406180.1">
    <property type="nucleotide sequence ID" value="XM_011407878.2"/>
</dbReference>
<dbReference type="Proteomes" id="UP000007879">
    <property type="component" value="Unassembled WGS sequence"/>
</dbReference>
<keyword evidence="4 8" id="KW-0812">Transmembrane</keyword>
<dbReference type="KEGG" id="aqu:100633523"/>
<dbReference type="EnsemblMetazoa" id="XM_011407878.2">
    <property type="protein sequence ID" value="XP_011406180.1"/>
    <property type="gene ID" value="LOC100633523"/>
</dbReference>
<keyword evidence="3" id="KW-0813">Transport</keyword>
<dbReference type="PANTHER" id="PTHR11730">
    <property type="entry name" value="AMMONIUM TRANSPORTER"/>
    <property type="match status" value="1"/>
</dbReference>
<feature type="transmembrane region" description="Helical" evidence="8">
    <location>
        <begin position="204"/>
        <end position="226"/>
    </location>
</feature>
<dbReference type="GO" id="GO:0008519">
    <property type="term" value="F:ammonium channel activity"/>
    <property type="evidence" value="ECO:0007669"/>
    <property type="project" value="InterPro"/>
</dbReference>
<feature type="transmembrane region" description="Helical" evidence="8">
    <location>
        <begin position="111"/>
        <end position="133"/>
    </location>
</feature>
<feature type="domain" description="Ammonium transporter AmtB-like" evidence="9">
    <location>
        <begin position="224"/>
        <end position="309"/>
    </location>
</feature>
<evidence type="ECO:0000256" key="7">
    <source>
        <dbReference type="ARBA" id="ARBA00023177"/>
    </source>
</evidence>
<evidence type="ECO:0000256" key="3">
    <source>
        <dbReference type="ARBA" id="ARBA00022448"/>
    </source>
</evidence>
<feature type="transmembrane region" description="Helical" evidence="8">
    <location>
        <begin position="247"/>
        <end position="270"/>
    </location>
</feature>
<comment type="similarity">
    <text evidence="2">Belongs to the ammonia transporter channel (TC 1.A.11.2) family.</text>
</comment>
<dbReference type="GeneID" id="100633523"/>
<feature type="transmembrane region" description="Helical" evidence="8">
    <location>
        <begin position="39"/>
        <end position="59"/>
    </location>
</feature>
<dbReference type="Gene3D" id="1.10.3430.10">
    <property type="entry name" value="Ammonium transporter AmtB like domains"/>
    <property type="match status" value="2"/>
</dbReference>
<evidence type="ECO:0000256" key="5">
    <source>
        <dbReference type="ARBA" id="ARBA00022989"/>
    </source>
</evidence>
<evidence type="ECO:0000256" key="4">
    <source>
        <dbReference type="ARBA" id="ARBA00022692"/>
    </source>
</evidence>
<dbReference type="InterPro" id="IPR029020">
    <property type="entry name" value="Ammonium/urea_transptr"/>
</dbReference>
<evidence type="ECO:0000313" key="10">
    <source>
        <dbReference type="EnsemblMetazoa" id="XP_011406180.1"/>
    </source>
</evidence>
<keyword evidence="6 8" id="KW-0472">Membrane</keyword>
<feature type="transmembrane region" description="Helical" evidence="8">
    <location>
        <begin position="145"/>
        <end position="164"/>
    </location>
</feature>
<keyword evidence="7" id="KW-0924">Ammonia transport</keyword>
<feature type="domain" description="Ammonium transporter AmtB-like" evidence="9">
    <location>
        <begin position="41"/>
        <end position="218"/>
    </location>
</feature>
<name>A0AAN0IP35_AMPQE</name>
<dbReference type="GO" id="GO:0097272">
    <property type="term" value="P:ammonium homeostasis"/>
    <property type="evidence" value="ECO:0007669"/>
    <property type="project" value="TreeGrafter"/>
</dbReference>
<dbReference type="Pfam" id="PF00909">
    <property type="entry name" value="Ammonium_transp"/>
    <property type="match status" value="2"/>
</dbReference>
<feature type="transmembrane region" description="Helical" evidence="8">
    <location>
        <begin position="80"/>
        <end position="105"/>
    </location>
</feature>
<sequence length="310" mass="34063">MSGSASVCSRFEENDSCFFRAQSSACDDTYSDRYDDASAGWVVICAILMFFMKAGFLYVEEAFARSEPVFRRRVVLLKYIDIFAGTISFWLFGYAISGNTTGIFIGEDQDYIFWFFRFTFASNTATIIGGTLVGSKVQLRVMGAFVYSFIMAGIIHPLLARFFWAAGPRQPLFGSPYRYCNGTYIYERDHQYFTIEPSDNLHSFIFIDFAGSGLVHLCVSGELFAFNCGSTESIAGKANHAAVGRTALTMSLAAASGGLTQVVISGLVQLYKRDENYNTNEIANAILASLVAVTGCCVFIEPPFAVLIGG</sequence>
<dbReference type="GO" id="GO:0005886">
    <property type="term" value="C:plasma membrane"/>
    <property type="evidence" value="ECO:0007669"/>
    <property type="project" value="TreeGrafter"/>
</dbReference>